<protein>
    <submittedName>
        <fullName evidence="1">Uncharacterized protein</fullName>
    </submittedName>
</protein>
<dbReference type="Proteomes" id="UP001056634">
    <property type="component" value="Segment"/>
</dbReference>
<organism evidence="1 2">
    <name type="scientific">Brevundimonas phage vB_BpoS-Marchewka</name>
    <dbReference type="NCBI Taxonomy" id="2948604"/>
    <lineage>
        <taxon>Viruses</taxon>
        <taxon>Duplodnaviria</taxon>
        <taxon>Heunggongvirae</taxon>
        <taxon>Uroviricota</taxon>
        <taxon>Caudoviricetes</taxon>
        <taxon>Jeanschmidtviridae</taxon>
        <taxon>Marchewkavirus</taxon>
        <taxon>Marchewkavirus marchewka</taxon>
    </lineage>
</organism>
<gene>
    <name evidence="1" type="ORF">MARCHEWKA_02570</name>
</gene>
<accession>A0A9E7N5K6</accession>
<sequence length="58" mass="6493">MTTVETEMRRLGVTAAQVSRAQALFDQTEPRGGVKAAVRPFHLWLDQTQRYFLSAANA</sequence>
<name>A0A9E7N5K6_9CAUD</name>
<evidence type="ECO:0000313" key="2">
    <source>
        <dbReference type="Proteomes" id="UP001056634"/>
    </source>
</evidence>
<evidence type="ECO:0000313" key="1">
    <source>
        <dbReference type="EMBL" id="UTC28769.1"/>
    </source>
</evidence>
<dbReference type="EMBL" id="ON529851">
    <property type="protein sequence ID" value="UTC28769.1"/>
    <property type="molecule type" value="Genomic_DNA"/>
</dbReference>
<proteinExistence type="predicted"/>
<reference evidence="1" key="1">
    <citation type="submission" date="2022-04" db="EMBL/GenBank/DDBJ databases">
        <authorList>
            <person name="Friedrich I."/>
            <person name="Schneider D."/>
            <person name="Poehlein A."/>
            <person name="Hertel R."/>
            <person name="Daniel R."/>
        </authorList>
    </citation>
    <scope>NUCLEOTIDE SEQUENCE</scope>
</reference>
<keyword evidence="2" id="KW-1185">Reference proteome</keyword>